<evidence type="ECO:0000259" key="2">
    <source>
        <dbReference type="Pfam" id="PF02720"/>
    </source>
</evidence>
<dbReference type="Proteomes" id="UP001589700">
    <property type="component" value="Unassembled WGS sequence"/>
</dbReference>
<feature type="compositionally biased region" description="Low complexity" evidence="1">
    <location>
        <begin position="334"/>
        <end position="347"/>
    </location>
</feature>
<reference evidence="3 4" key="1">
    <citation type="submission" date="2024-09" db="EMBL/GenBank/DDBJ databases">
        <authorList>
            <person name="Sun Q."/>
            <person name="Mori K."/>
        </authorList>
    </citation>
    <scope>NUCLEOTIDE SEQUENCE [LARGE SCALE GENOMIC DNA]</scope>
    <source>
        <strain evidence="3 4">CCM 7659</strain>
    </source>
</reference>
<feature type="region of interest" description="Disordered" evidence="1">
    <location>
        <begin position="577"/>
        <end position="671"/>
    </location>
</feature>
<proteinExistence type="predicted"/>
<dbReference type="EMBL" id="JBHMDY010000004">
    <property type="protein sequence ID" value="MFB9259201.1"/>
    <property type="molecule type" value="Genomic_DNA"/>
</dbReference>
<feature type="compositionally biased region" description="Basic and acidic residues" evidence="1">
    <location>
        <begin position="638"/>
        <end position="656"/>
    </location>
</feature>
<feature type="compositionally biased region" description="Basic and acidic residues" evidence="1">
    <location>
        <begin position="348"/>
        <end position="361"/>
    </location>
</feature>
<evidence type="ECO:0000313" key="3">
    <source>
        <dbReference type="EMBL" id="MFB9259201.1"/>
    </source>
</evidence>
<feature type="compositionally biased region" description="Low complexity" evidence="1">
    <location>
        <begin position="14"/>
        <end position="68"/>
    </location>
</feature>
<dbReference type="Pfam" id="PF02720">
    <property type="entry name" value="DUF222"/>
    <property type="match status" value="1"/>
</dbReference>
<dbReference type="Gene3D" id="1.10.30.50">
    <property type="match status" value="1"/>
</dbReference>
<feature type="region of interest" description="Disordered" evidence="1">
    <location>
        <begin position="1"/>
        <end position="69"/>
    </location>
</feature>
<dbReference type="InterPro" id="IPR003870">
    <property type="entry name" value="DUF222"/>
</dbReference>
<feature type="compositionally biased region" description="Basic and acidic residues" evidence="1">
    <location>
        <begin position="620"/>
        <end position="630"/>
    </location>
</feature>
<sequence>MSGDGKIFDDDDNTPTPGATSPTPGPSPASSAGGSAIDASGPSPAPSPGTSTPPGAPFAGPSTPSASSFQLGSEEAIAAFAHAARSGWEAENRAAAQRYITAHELMLQCLDHPDCAPDPTNPRPGFTVVDPGEMAVAHLIAMYPITTSEAEAMIYFAADLHFRYPAILKAMADGRMDQTIAKVLADQMRFVDDALVHKVQQEVVDAYLEAIDSGERPTRRTVRSRSDRIITGHDRNAVAARKKDAVRDQCVRITKGHDGMASLYAVLHAGQAALLADAIEEQVAADRAAEEAAAAATAADAESAADAANNASSSPGTSNSAADKSTSNPGTGGDSSTADSDSTTGSNSDDRSDSDGGVRVRSMGERRVAAMLTIFLAGRAPHPGQPGTTTGTAGTGVGVAGAGLTLRPKVTVIAPAGGNLTGWRDRARVEYARTGEAALQTLLDMLNCSQGATLQYVDPTLGADDDPDRALRYRPGATLAHRIRLRDGTCRHPGCSMPAVGCDLDHVVPFDHDNPEAGGPTVEANLACLCRFHHRFKTFVGWDYALTPDGTLIITTPSGKTMYTTPDGPLAAFRREQAAAEAAAWDRQQHRSPDPNKAAATGGSNTCDHNEQTAASRRQSRAEARREAERATNAADWATRDSHDAARAKAHAEAKAARAKTKASVDAKRKEWMKEPEVETVEGPDGRIIGTIHYPNRKRPAIQSETYDRRFPDYTDYLDVQPCPDDKVNADSFKETFDPSQPIYMPRPRQDRPRLKFEDLTDSPQEHHLWHLLQELPPF</sequence>
<feature type="region of interest" description="Disordered" evidence="1">
    <location>
        <begin position="735"/>
        <end position="754"/>
    </location>
</feature>
<name>A0ABV5JNA8_9ACTN</name>
<gene>
    <name evidence="3" type="ORF">ACFFVD_05240</name>
</gene>
<dbReference type="RefSeq" id="WP_380023150.1">
    <property type="nucleotide sequence ID" value="NZ_JBHMDY010000004.1"/>
</dbReference>
<comment type="caution">
    <text evidence="3">The sequence shown here is derived from an EMBL/GenBank/DDBJ whole genome shotgun (WGS) entry which is preliminary data.</text>
</comment>
<organism evidence="3 4">
    <name type="scientific">Dietzia aerolata</name>
    <dbReference type="NCBI Taxonomy" id="595984"/>
    <lineage>
        <taxon>Bacteria</taxon>
        <taxon>Bacillati</taxon>
        <taxon>Actinomycetota</taxon>
        <taxon>Actinomycetes</taxon>
        <taxon>Mycobacteriales</taxon>
        <taxon>Dietziaceae</taxon>
        <taxon>Dietzia</taxon>
    </lineage>
</organism>
<feature type="domain" description="DUF222" evidence="2">
    <location>
        <begin position="90"/>
        <end position="304"/>
    </location>
</feature>
<evidence type="ECO:0000313" key="4">
    <source>
        <dbReference type="Proteomes" id="UP001589700"/>
    </source>
</evidence>
<dbReference type="InterPro" id="IPR003615">
    <property type="entry name" value="HNH_nuc"/>
</dbReference>
<dbReference type="CDD" id="cd00085">
    <property type="entry name" value="HNHc"/>
    <property type="match status" value="1"/>
</dbReference>
<feature type="compositionally biased region" description="Polar residues" evidence="1">
    <location>
        <begin position="314"/>
        <end position="329"/>
    </location>
</feature>
<feature type="region of interest" description="Disordered" evidence="1">
    <location>
        <begin position="305"/>
        <end position="361"/>
    </location>
</feature>
<accession>A0ABV5JNA8</accession>
<keyword evidence="4" id="KW-1185">Reference proteome</keyword>
<evidence type="ECO:0000256" key="1">
    <source>
        <dbReference type="SAM" id="MobiDB-lite"/>
    </source>
</evidence>
<protein>
    <submittedName>
        <fullName evidence="3">DUF222 domain-containing protein</fullName>
    </submittedName>
</protein>